<accession>G7HX33</accession>
<feature type="transmembrane region" description="Helical" evidence="2">
    <location>
        <begin position="741"/>
        <end position="760"/>
    </location>
</feature>
<evidence type="ECO:0000313" key="4">
    <source>
        <dbReference type="EMBL" id="CCE54748.1"/>
    </source>
</evidence>
<dbReference type="RefSeq" id="WP_006822269.1">
    <property type="nucleotide sequence ID" value="NZ_CAFW01000041.1"/>
</dbReference>
<protein>
    <recommendedName>
        <fullName evidence="6">Secreted protein</fullName>
    </recommendedName>
</protein>
<feature type="region of interest" description="Disordered" evidence="1">
    <location>
        <begin position="471"/>
        <end position="495"/>
    </location>
</feature>
<keyword evidence="2" id="KW-1133">Transmembrane helix</keyword>
<dbReference type="AlphaFoldDB" id="G7HX33"/>
<dbReference type="EMBL" id="CAFW01000041">
    <property type="protein sequence ID" value="CCE54748.1"/>
    <property type="molecule type" value="Genomic_DNA"/>
</dbReference>
<evidence type="ECO:0000256" key="3">
    <source>
        <dbReference type="SAM" id="SignalP"/>
    </source>
</evidence>
<evidence type="ECO:0000313" key="5">
    <source>
        <dbReference type="Proteomes" id="UP000004840"/>
    </source>
</evidence>
<evidence type="ECO:0000256" key="2">
    <source>
        <dbReference type="SAM" id="Phobius"/>
    </source>
</evidence>
<name>G7HX33_9CORY</name>
<sequence>MTFKQSAWRPRMMRTASITAAAALTVPLAFGAQAVLTPAAQAQEAAAQEASAQEAEEAQHPGWEANSSRRTDRVGFELTGNPGSVSVNDRFNVGLKITNSTEDAIENVQVTARRGVEVTDAEQAQQQLAHGDFPFYGATLFPDSLAPGEETTGDIDIATSLDDSATLAIDKPGFYPIMLSLTGTVNGEPVALADDRFLLTVTEANGQMPEDSGAATASTLVYPITAQTNIAPGEVGDNPLVLSDESLAEQLADGGRLDRLLDVYEGHNLGDGACVALDPALLDTVERMSAGYNVAAEHPPIVKERKRLRDSWFRGNDYDSGVPGTGAEDAERWVERVSDLDCIIAMPWANSDPNAVSRVSNNWLEVEAIERGAETIRSITGKEVASDIVVPASGYSDQTSESEMPLLLADNTGWEGNAATFDANQAALLAQTGRKPQTTAYTDPWLRYDFNTDSIHARDLTAAAAVFLSNGAGDSKQDDADSDTGSTGSNRAEASPTVIKLPNYLEPSTAEAVLDAVDKLPQLRPITDVELETTDQEPGLPLDNTGEQMLSDPTAFTDPEVQRIAQQARYTDELTLMMENSEDIAMTRYGFTLPLRRDLLAALSMTDRVSLHSHDEATETANHRLQEDNVVLRTLRDAVTLIPPGNVYTRTSDASPLLVVAENSLPLPVRAKLEYDSIDAVRLNTSDDIVIPAEGSITVSLTASMPERQERTNISMWLATEDGATISEPVNIAVQTRGGIVNIYGAAIAAALVFVFALVVKTSRKKKRGRQT</sequence>
<organism evidence="4 5">
    <name type="scientific">Corynebacterium casei UCMA 3821</name>
    <dbReference type="NCBI Taxonomy" id="1110505"/>
    <lineage>
        <taxon>Bacteria</taxon>
        <taxon>Bacillati</taxon>
        <taxon>Actinomycetota</taxon>
        <taxon>Actinomycetes</taxon>
        <taxon>Mycobacteriales</taxon>
        <taxon>Corynebacteriaceae</taxon>
        <taxon>Corynebacterium</taxon>
    </lineage>
</organism>
<feature type="signal peptide" evidence="3">
    <location>
        <begin position="1"/>
        <end position="31"/>
    </location>
</feature>
<keyword evidence="3" id="KW-0732">Signal</keyword>
<evidence type="ECO:0000256" key="1">
    <source>
        <dbReference type="SAM" id="MobiDB-lite"/>
    </source>
</evidence>
<feature type="chain" id="PRO_5003496349" description="Secreted protein" evidence="3">
    <location>
        <begin position="32"/>
        <end position="772"/>
    </location>
</feature>
<proteinExistence type="predicted"/>
<reference evidence="4 5" key="1">
    <citation type="journal article" date="2012" name="J. Bacteriol.">
        <title>Genome Sequence of Corynebacterium casei UCMA 3821, Isolated from a Smear-Ripened Cheese.</title>
        <authorList>
            <person name="Monnet C."/>
            <person name="Loux V."/>
            <person name="Bento P."/>
            <person name="Gibrat J.F."/>
            <person name="Straub C."/>
            <person name="Bonnarme P."/>
            <person name="Landaud S."/>
            <person name="Irlinger F."/>
        </authorList>
    </citation>
    <scope>NUCLEOTIDE SEQUENCE [LARGE SCALE GENOMIC DNA]</scope>
    <source>
        <strain evidence="4 5">UCMA 3821</strain>
    </source>
</reference>
<evidence type="ECO:0008006" key="6">
    <source>
        <dbReference type="Google" id="ProtNLM"/>
    </source>
</evidence>
<keyword evidence="2" id="KW-0472">Membrane</keyword>
<dbReference type="Proteomes" id="UP000004840">
    <property type="component" value="Unassembled WGS sequence"/>
</dbReference>
<gene>
    <name evidence="4" type="ORF">CCAS_05920</name>
</gene>
<comment type="caution">
    <text evidence="4">The sequence shown here is derived from an EMBL/GenBank/DDBJ whole genome shotgun (WGS) entry which is preliminary data.</text>
</comment>
<feature type="region of interest" description="Disordered" evidence="1">
    <location>
        <begin position="48"/>
        <end position="81"/>
    </location>
</feature>
<keyword evidence="2" id="KW-0812">Transmembrane</keyword>